<evidence type="ECO:0000259" key="7">
    <source>
        <dbReference type="PROSITE" id="PS51369"/>
    </source>
</evidence>
<dbReference type="PANTHER" id="PTHR31072:SF239">
    <property type="entry name" value="TRANSCRIPTION FACTOR TCP21-RELATED"/>
    <property type="match status" value="1"/>
</dbReference>
<accession>A0A2D3E4W3</accession>
<feature type="compositionally biased region" description="Low complexity" evidence="6">
    <location>
        <begin position="83"/>
        <end position="98"/>
    </location>
</feature>
<dbReference type="InterPro" id="IPR005333">
    <property type="entry name" value="Transcription_factor_TCP"/>
</dbReference>
<dbReference type="InterPro" id="IPR017887">
    <property type="entry name" value="TF_TCP_subgr"/>
</dbReference>
<reference evidence="8" key="1">
    <citation type="journal article" date="2015" name="PLoS ONE">
        <title>Digital Gene Expression Analysis Based on De Novo Transcriptome Assembly Reveals New Genes Associated with Floral Organ Differentiation of the Orchid Plant Cymbidium ensifolium.</title>
        <authorList>
            <person name="Yang F."/>
            <person name="Zhu G."/>
        </authorList>
    </citation>
    <scope>NUCLEOTIDE SEQUENCE</scope>
</reference>
<evidence type="ECO:0000256" key="6">
    <source>
        <dbReference type="SAM" id="MobiDB-lite"/>
    </source>
</evidence>
<dbReference type="Pfam" id="PF03634">
    <property type="entry name" value="TCP"/>
    <property type="match status" value="1"/>
</dbReference>
<evidence type="ECO:0000313" key="8">
    <source>
        <dbReference type="EMBL" id="ATU32540.1"/>
    </source>
</evidence>
<feature type="region of interest" description="Disordered" evidence="6">
    <location>
        <begin position="83"/>
        <end position="141"/>
    </location>
</feature>
<reference evidence="8" key="2">
    <citation type="submission" date="2016-12" db="EMBL/GenBank/DDBJ databases">
        <authorList>
            <person name="Song W.-J."/>
            <person name="Kurnit D.M."/>
        </authorList>
    </citation>
    <scope>NUCLEOTIDE SEQUENCE</scope>
</reference>
<comment type="subcellular location">
    <subcellularLocation>
        <location evidence="1">Nucleus</location>
    </subcellularLocation>
</comment>
<evidence type="ECO:0000256" key="1">
    <source>
        <dbReference type="ARBA" id="ARBA00004123"/>
    </source>
</evidence>
<dbReference type="PANTHER" id="PTHR31072">
    <property type="entry name" value="TRANSCRIPTION FACTOR TCP4-RELATED"/>
    <property type="match status" value="1"/>
</dbReference>
<proteinExistence type="evidence at transcript level"/>
<dbReference type="AlphaFoldDB" id="A0A2D3E4W3"/>
<keyword evidence="5" id="KW-0539">Nucleus</keyword>
<organism evidence="8">
    <name type="scientific">Cymbidium ensifolium</name>
    <name type="common">Orchid</name>
    <name type="synonym">Epidendrum ensifolium</name>
    <dbReference type="NCBI Taxonomy" id="78740"/>
    <lineage>
        <taxon>Eukaryota</taxon>
        <taxon>Viridiplantae</taxon>
        <taxon>Streptophyta</taxon>
        <taxon>Embryophyta</taxon>
        <taxon>Tracheophyta</taxon>
        <taxon>Spermatophyta</taxon>
        <taxon>Magnoliopsida</taxon>
        <taxon>Liliopsida</taxon>
        <taxon>Asparagales</taxon>
        <taxon>Orchidaceae</taxon>
        <taxon>Epidendroideae</taxon>
        <taxon>Cymbidieae</taxon>
        <taxon>Cymbidiinae</taxon>
        <taxon>Cymbidium</taxon>
    </lineage>
</organism>
<evidence type="ECO:0000256" key="4">
    <source>
        <dbReference type="ARBA" id="ARBA00023163"/>
    </source>
</evidence>
<keyword evidence="2" id="KW-0805">Transcription regulation</keyword>
<keyword evidence="4" id="KW-0804">Transcription</keyword>
<evidence type="ECO:0000256" key="2">
    <source>
        <dbReference type="ARBA" id="ARBA00023015"/>
    </source>
</evidence>
<evidence type="ECO:0000256" key="5">
    <source>
        <dbReference type="ARBA" id="ARBA00023242"/>
    </source>
</evidence>
<dbReference type="GO" id="GO:0043565">
    <property type="term" value="F:sequence-specific DNA binding"/>
    <property type="evidence" value="ECO:0007669"/>
    <property type="project" value="TreeGrafter"/>
</dbReference>
<sequence length="229" mass="23836">MTAAADGGAGNGKANEETMALAVKKAPSKDRHSKVDGRGRRIRMPIICAARVFQLTRELGLKSDGQTIEWLLRQAEPSIIAATGTGTTPASFSTPSASLRSTTGPIDQKPGTAPPLLLGKRLSSEDDSGGGNRDDVSGTMAHSLSPAGGFWALPARPEFGQMWNFAAPEMIVPPTALSERIAASGSQQMGESSASMVGNYLPFAHGHLNLLASLSGAAAAASRREEEPR</sequence>
<feature type="region of interest" description="Disordered" evidence="6">
    <location>
        <begin position="1"/>
        <end position="36"/>
    </location>
</feature>
<dbReference type="GO" id="GO:0005634">
    <property type="term" value="C:nucleus"/>
    <property type="evidence" value="ECO:0007669"/>
    <property type="project" value="UniProtKB-SubCell"/>
</dbReference>
<protein>
    <submittedName>
        <fullName evidence="8">TCP7-like protein</fullName>
    </submittedName>
</protein>
<feature type="domain" description="TCP" evidence="7">
    <location>
        <begin position="28"/>
        <end position="82"/>
    </location>
</feature>
<feature type="compositionally biased region" description="Basic and acidic residues" evidence="6">
    <location>
        <begin position="27"/>
        <end position="36"/>
    </location>
</feature>
<dbReference type="PROSITE" id="PS51369">
    <property type="entry name" value="TCP"/>
    <property type="match status" value="1"/>
</dbReference>
<keyword evidence="3" id="KW-0238">DNA-binding</keyword>
<evidence type="ECO:0000256" key="3">
    <source>
        <dbReference type="ARBA" id="ARBA00023125"/>
    </source>
</evidence>
<dbReference type="EMBL" id="KY322805">
    <property type="protein sequence ID" value="ATU32540.1"/>
    <property type="molecule type" value="mRNA"/>
</dbReference>
<dbReference type="GO" id="GO:0003700">
    <property type="term" value="F:DNA-binding transcription factor activity"/>
    <property type="evidence" value="ECO:0007669"/>
    <property type="project" value="InterPro"/>
</dbReference>
<name>A0A2D3E4W3_CYMEN</name>